<dbReference type="Gene3D" id="2.40.50.120">
    <property type="match status" value="1"/>
</dbReference>
<sequence length="156" mass="17053">MMIGLSSILIVACVCLTAMADSPPECTERLNSVAKLKDLYCDAHVVFTGTPLSAMSGVSTTPEGGQIETSLTDFSVKGVYKGEEEYNVQVMRSYHNQEDQCSAEAFPAPRGVSEIFLVFGTGASGRYDVQACGHRFLWSCVSKKVQKALRRRIRCN</sequence>
<dbReference type="RefSeq" id="XP_012934974.1">
    <property type="nucleotide sequence ID" value="XM_013079520.1"/>
</dbReference>
<organism evidence="2 3">
    <name type="scientific">Aplysia californica</name>
    <name type="common">California sea hare</name>
    <dbReference type="NCBI Taxonomy" id="6500"/>
    <lineage>
        <taxon>Eukaryota</taxon>
        <taxon>Metazoa</taxon>
        <taxon>Spiralia</taxon>
        <taxon>Lophotrochozoa</taxon>
        <taxon>Mollusca</taxon>
        <taxon>Gastropoda</taxon>
        <taxon>Heterobranchia</taxon>
        <taxon>Euthyneura</taxon>
        <taxon>Tectipleura</taxon>
        <taxon>Aplysiida</taxon>
        <taxon>Aplysioidea</taxon>
        <taxon>Aplysiidae</taxon>
        <taxon>Aplysia</taxon>
    </lineage>
</organism>
<keyword evidence="1" id="KW-0732">Signal</keyword>
<protein>
    <submittedName>
        <fullName evidence="3">Uncharacterized protein LOC106011105</fullName>
    </submittedName>
</protein>
<accession>A0ABM0ZUY4</accession>
<feature type="signal peptide" evidence="1">
    <location>
        <begin position="1"/>
        <end position="20"/>
    </location>
</feature>
<keyword evidence="2" id="KW-1185">Reference proteome</keyword>
<evidence type="ECO:0000256" key="1">
    <source>
        <dbReference type="SAM" id="SignalP"/>
    </source>
</evidence>
<evidence type="ECO:0000313" key="2">
    <source>
        <dbReference type="Proteomes" id="UP000694888"/>
    </source>
</evidence>
<dbReference type="GeneID" id="106011105"/>
<reference evidence="3" key="1">
    <citation type="submission" date="2025-08" db="UniProtKB">
        <authorList>
            <consortium name="RefSeq"/>
        </authorList>
    </citation>
    <scope>IDENTIFICATION</scope>
</reference>
<evidence type="ECO:0000313" key="3">
    <source>
        <dbReference type="RefSeq" id="XP_012934974.1"/>
    </source>
</evidence>
<dbReference type="SUPFAM" id="SSF50242">
    <property type="entry name" value="TIMP-like"/>
    <property type="match status" value="1"/>
</dbReference>
<feature type="chain" id="PRO_5047515360" evidence="1">
    <location>
        <begin position="21"/>
        <end position="156"/>
    </location>
</feature>
<dbReference type="Proteomes" id="UP000694888">
    <property type="component" value="Unplaced"/>
</dbReference>
<dbReference type="InterPro" id="IPR008993">
    <property type="entry name" value="TIMP-like_OB-fold"/>
</dbReference>
<name>A0ABM0ZUY4_APLCA</name>
<proteinExistence type="predicted"/>
<gene>
    <name evidence="3" type="primary">LOC106011105</name>
</gene>